<keyword evidence="5" id="KW-1185">Reference proteome</keyword>
<dbReference type="Gene3D" id="1.25.40.20">
    <property type="entry name" value="Ankyrin repeat-containing domain"/>
    <property type="match status" value="3"/>
</dbReference>
<dbReference type="GO" id="GO:0005737">
    <property type="term" value="C:cytoplasm"/>
    <property type="evidence" value="ECO:0007669"/>
    <property type="project" value="TreeGrafter"/>
</dbReference>
<dbReference type="GeneTree" id="ENSGT00950000182908"/>
<feature type="repeat" description="ANK" evidence="3">
    <location>
        <begin position="121"/>
        <end position="153"/>
    </location>
</feature>
<feature type="repeat" description="ANK" evidence="3">
    <location>
        <begin position="361"/>
        <end position="393"/>
    </location>
</feature>
<dbReference type="OMA" id="WPNAFGN"/>
<dbReference type="PROSITE" id="PS50297">
    <property type="entry name" value="ANK_REP_REGION"/>
    <property type="match status" value="8"/>
</dbReference>
<dbReference type="PANTHER" id="PTHR24198">
    <property type="entry name" value="ANKYRIN REPEAT AND PROTEIN KINASE DOMAIN-CONTAINING PROTEIN"/>
    <property type="match status" value="1"/>
</dbReference>
<keyword evidence="1" id="KW-0677">Repeat</keyword>
<dbReference type="PRINTS" id="PR01415">
    <property type="entry name" value="ANKYRIN"/>
</dbReference>
<dbReference type="PROSITE" id="PS50088">
    <property type="entry name" value="ANK_REPEAT"/>
    <property type="match status" value="8"/>
</dbReference>
<dbReference type="SMART" id="SM00248">
    <property type="entry name" value="ANK"/>
    <property type="match status" value="10"/>
</dbReference>
<evidence type="ECO:0000313" key="4">
    <source>
        <dbReference type="Ensembl" id="ENSNBRP00000020535.1"/>
    </source>
</evidence>
<name>A0A3Q4HBN0_NEOBR</name>
<dbReference type="STRING" id="32507.ENSNBRP00000020535"/>
<reference evidence="4" key="2">
    <citation type="submission" date="2025-09" db="UniProtKB">
        <authorList>
            <consortium name="Ensembl"/>
        </authorList>
    </citation>
    <scope>IDENTIFICATION</scope>
</reference>
<dbReference type="PANTHER" id="PTHR24198:SF165">
    <property type="entry name" value="ANKYRIN REPEAT-CONTAINING PROTEIN-RELATED"/>
    <property type="match status" value="1"/>
</dbReference>
<evidence type="ECO:0000256" key="2">
    <source>
        <dbReference type="ARBA" id="ARBA00023043"/>
    </source>
</evidence>
<evidence type="ECO:0000256" key="1">
    <source>
        <dbReference type="ARBA" id="ARBA00022737"/>
    </source>
</evidence>
<feature type="repeat" description="ANK" evidence="3">
    <location>
        <begin position="88"/>
        <end position="120"/>
    </location>
</feature>
<dbReference type="InterPro" id="IPR002110">
    <property type="entry name" value="Ankyrin_rpt"/>
</dbReference>
<organism evidence="4 5">
    <name type="scientific">Neolamprologus brichardi</name>
    <name type="common">Fairy cichlid</name>
    <name type="synonym">Lamprologus brichardi</name>
    <dbReference type="NCBI Taxonomy" id="32507"/>
    <lineage>
        <taxon>Eukaryota</taxon>
        <taxon>Metazoa</taxon>
        <taxon>Chordata</taxon>
        <taxon>Craniata</taxon>
        <taxon>Vertebrata</taxon>
        <taxon>Euteleostomi</taxon>
        <taxon>Actinopterygii</taxon>
        <taxon>Neopterygii</taxon>
        <taxon>Teleostei</taxon>
        <taxon>Neoteleostei</taxon>
        <taxon>Acanthomorphata</taxon>
        <taxon>Ovalentaria</taxon>
        <taxon>Cichlomorphae</taxon>
        <taxon>Cichliformes</taxon>
        <taxon>Cichlidae</taxon>
        <taxon>African cichlids</taxon>
        <taxon>Pseudocrenilabrinae</taxon>
        <taxon>Lamprologini</taxon>
        <taxon>Neolamprologus</taxon>
    </lineage>
</organism>
<dbReference type="Bgee" id="ENSNBRG00000015786">
    <property type="expression patterns" value="Expressed in mesonephros and 2 other cell types or tissues"/>
</dbReference>
<feature type="repeat" description="ANK" evidence="3">
    <location>
        <begin position="154"/>
        <end position="186"/>
    </location>
</feature>
<protein>
    <submittedName>
        <fullName evidence="4">Ankyrin repeat domain 44</fullName>
    </submittedName>
</protein>
<sequence>MPLIKRMAELCTGQLSWPNAFGNTPLHVACFNGQDAVVSELIDYGANVSQANNKGFTPLHFAAASTHGALCLEFLVNNGADVNVQSRDGKSPLHMTAVHGRFTRSQTLIQNGGEIDSVDKDGNTPLHIAARYGHELLINTLITSGADCTRRGVHGMFPLHLAALNAHSDCCRKLLSSGRRFSIMCNDSVLSAGFQIDTPDTLGRTFHYFPDMRIYRHYQCLETLLACGTAINATDQWGRSALHYAAASDLDRRRRVALEPESEGVQAEREKEAALCLEFLLQSGATASLKDKQGYNPVHYAAAYGHRHCLELLLDRDGGHQDDSESPHARSPLHLAAYHGHAQALEVLLQGEREVDQGDEMGRTALALAALRGHSDCVHTLLSQGASPRTTDKQYGRTPVHLAGELRDMEACNLAICRKTGNRNKIAGLGD</sequence>
<dbReference type="InterPro" id="IPR036770">
    <property type="entry name" value="Ankyrin_rpt-contain_sf"/>
</dbReference>
<feature type="repeat" description="ANK" evidence="3">
    <location>
        <begin position="54"/>
        <end position="87"/>
    </location>
</feature>
<evidence type="ECO:0000256" key="3">
    <source>
        <dbReference type="PROSITE-ProRule" id="PRU00023"/>
    </source>
</evidence>
<feature type="repeat" description="ANK" evidence="3">
    <location>
        <begin position="293"/>
        <end position="316"/>
    </location>
</feature>
<keyword evidence="2 3" id="KW-0040">ANK repeat</keyword>
<proteinExistence type="predicted"/>
<dbReference type="Pfam" id="PF12796">
    <property type="entry name" value="Ank_2"/>
    <property type="match status" value="2"/>
</dbReference>
<dbReference type="SUPFAM" id="SSF48403">
    <property type="entry name" value="Ankyrin repeat"/>
    <property type="match status" value="2"/>
</dbReference>
<reference evidence="4" key="1">
    <citation type="submission" date="2025-08" db="UniProtKB">
        <authorList>
            <consortium name="Ensembl"/>
        </authorList>
    </citation>
    <scope>IDENTIFICATION</scope>
</reference>
<dbReference type="Pfam" id="PF00023">
    <property type="entry name" value="Ank"/>
    <property type="match status" value="3"/>
</dbReference>
<feature type="repeat" description="ANK" evidence="3">
    <location>
        <begin position="21"/>
        <end position="53"/>
    </location>
</feature>
<evidence type="ECO:0000313" key="5">
    <source>
        <dbReference type="Proteomes" id="UP000261580"/>
    </source>
</evidence>
<dbReference type="Ensembl" id="ENSNBRT00000021090.1">
    <property type="protein sequence ID" value="ENSNBRP00000020535.1"/>
    <property type="gene ID" value="ENSNBRG00000015786.1"/>
</dbReference>
<dbReference type="Proteomes" id="UP000261580">
    <property type="component" value="Unassembled WGS sequence"/>
</dbReference>
<feature type="repeat" description="ANK" evidence="3">
    <location>
        <begin position="328"/>
        <end position="360"/>
    </location>
</feature>
<dbReference type="AlphaFoldDB" id="A0A3Q4HBN0"/>
<accession>A0A3Q4HBN0</accession>